<feature type="transmembrane region" description="Helical" evidence="7">
    <location>
        <begin position="66"/>
        <end position="87"/>
    </location>
</feature>
<evidence type="ECO:0000256" key="5">
    <source>
        <dbReference type="ARBA" id="ARBA00022989"/>
    </source>
</evidence>
<keyword evidence="5 7" id="KW-1133">Transmembrane helix</keyword>
<reference evidence="9 10" key="1">
    <citation type="submission" date="2013-09" db="EMBL/GenBank/DDBJ databases">
        <authorList>
            <person name="Durkin A.S."/>
            <person name="Haft D.R."/>
            <person name="McCorrison J."/>
            <person name="Torralba M."/>
            <person name="Gillis M."/>
            <person name="Haft D.H."/>
            <person name="Methe B."/>
            <person name="Sutton G."/>
            <person name="Nelson K.E."/>
        </authorList>
    </citation>
    <scope>NUCLEOTIDE SEQUENCE [LARGE SCALE GENOMIC DNA]</scope>
    <source>
        <strain evidence="9 10">BV3C16-1</strain>
    </source>
</reference>
<dbReference type="GO" id="GO:0005886">
    <property type="term" value="C:plasma membrane"/>
    <property type="evidence" value="ECO:0007669"/>
    <property type="project" value="UniProtKB-SubCell"/>
</dbReference>
<evidence type="ECO:0000256" key="2">
    <source>
        <dbReference type="ARBA" id="ARBA00007362"/>
    </source>
</evidence>
<keyword evidence="3" id="KW-1003">Cell membrane</keyword>
<dbReference type="RefSeq" id="WP_023054306.1">
    <property type="nucleotide sequence ID" value="NZ_AWXA01000051.1"/>
</dbReference>
<dbReference type="Pfam" id="PF00892">
    <property type="entry name" value="EamA"/>
    <property type="match status" value="2"/>
</dbReference>
<accession>U7UEE0</accession>
<name>U7UEE0_9FIRM</name>
<comment type="caution">
    <text evidence="9">The sequence shown here is derived from an EMBL/GenBank/DDBJ whole genome shotgun (WGS) entry which is preliminary data.</text>
</comment>
<keyword evidence="4 7" id="KW-0812">Transmembrane</keyword>
<evidence type="ECO:0000256" key="3">
    <source>
        <dbReference type="ARBA" id="ARBA00022475"/>
    </source>
</evidence>
<feature type="transmembrane region" description="Helical" evidence="7">
    <location>
        <begin position="181"/>
        <end position="201"/>
    </location>
</feature>
<keyword evidence="6 7" id="KW-0472">Membrane</keyword>
<dbReference type="InterPro" id="IPR000620">
    <property type="entry name" value="EamA_dom"/>
</dbReference>
<dbReference type="PANTHER" id="PTHR42920">
    <property type="entry name" value="OS03G0707200 PROTEIN-RELATED"/>
    <property type="match status" value="1"/>
</dbReference>
<dbReference type="SUPFAM" id="SSF103481">
    <property type="entry name" value="Multidrug resistance efflux transporter EmrE"/>
    <property type="match status" value="2"/>
</dbReference>
<keyword evidence="10" id="KW-1185">Reference proteome</keyword>
<protein>
    <submittedName>
        <fullName evidence="9">EamA-like transporter family protein</fullName>
    </submittedName>
</protein>
<feature type="domain" description="EamA" evidence="8">
    <location>
        <begin position="152"/>
        <end position="283"/>
    </location>
</feature>
<feature type="transmembrane region" description="Helical" evidence="7">
    <location>
        <begin position="37"/>
        <end position="54"/>
    </location>
</feature>
<gene>
    <name evidence="9" type="ORF">HMPREF1250_1141</name>
</gene>
<feature type="transmembrane region" description="Helical" evidence="7">
    <location>
        <begin position="154"/>
        <end position="174"/>
    </location>
</feature>
<feature type="transmembrane region" description="Helical" evidence="7">
    <location>
        <begin position="124"/>
        <end position="142"/>
    </location>
</feature>
<dbReference type="InterPro" id="IPR037185">
    <property type="entry name" value="EmrE-like"/>
</dbReference>
<evidence type="ECO:0000313" key="10">
    <source>
        <dbReference type="Proteomes" id="UP000017090"/>
    </source>
</evidence>
<evidence type="ECO:0000256" key="6">
    <source>
        <dbReference type="ARBA" id="ARBA00023136"/>
    </source>
</evidence>
<proteinExistence type="inferred from homology"/>
<evidence type="ECO:0000313" key="9">
    <source>
        <dbReference type="EMBL" id="ERT57802.1"/>
    </source>
</evidence>
<sequence length="299" mass="31761">MLKYRFMLITAAFFWGTAFVAQRVSTGAIGPFAFNGIRFLIGAIAILPLVWRAFSKGQNTAPAGSCRIPVIGAAAILGFILFSGAALQQVGLFYTTAGKAGFITALYIVFVPLFGLLLGNALRISHVIGCVLAFAGLYLLAFHGAGEAINQGDALVLLGVIFWTLHILAVGCFVRYYSGLTLAFGQFIGCSIFNLLAMPFAGETLTFSMISGAMVPILYCGLFSSGVGFTLQIIGQEKVPPTEASLLCSFEMIFSAIAGLILINELMSFNEVMGAVLMTVGIFSAQIPSRAIFNKKSLP</sequence>
<evidence type="ECO:0000256" key="4">
    <source>
        <dbReference type="ARBA" id="ARBA00022692"/>
    </source>
</evidence>
<dbReference type="Proteomes" id="UP000017090">
    <property type="component" value="Unassembled WGS sequence"/>
</dbReference>
<dbReference type="EMBL" id="AWXA01000051">
    <property type="protein sequence ID" value="ERT57802.1"/>
    <property type="molecule type" value="Genomic_DNA"/>
</dbReference>
<comment type="subcellular location">
    <subcellularLocation>
        <location evidence="1">Cell membrane</location>
        <topology evidence="1">Multi-pass membrane protein</topology>
    </subcellularLocation>
</comment>
<dbReference type="InterPro" id="IPR051258">
    <property type="entry name" value="Diverse_Substrate_Transporter"/>
</dbReference>
<dbReference type="STRING" id="1111454.HMPREF1250_1141"/>
<feature type="transmembrane region" description="Helical" evidence="7">
    <location>
        <begin position="272"/>
        <end position="293"/>
    </location>
</feature>
<dbReference type="eggNOG" id="COG0697">
    <property type="taxonomic scope" value="Bacteria"/>
</dbReference>
<feature type="transmembrane region" description="Helical" evidence="7">
    <location>
        <begin position="213"/>
        <end position="234"/>
    </location>
</feature>
<dbReference type="PATRIC" id="fig|1111454.3.peg.1823"/>
<evidence type="ECO:0000256" key="7">
    <source>
        <dbReference type="SAM" id="Phobius"/>
    </source>
</evidence>
<evidence type="ECO:0000259" key="8">
    <source>
        <dbReference type="Pfam" id="PF00892"/>
    </source>
</evidence>
<feature type="transmembrane region" description="Helical" evidence="7">
    <location>
        <begin position="93"/>
        <end position="117"/>
    </location>
</feature>
<feature type="transmembrane region" description="Helical" evidence="7">
    <location>
        <begin position="246"/>
        <end position="266"/>
    </location>
</feature>
<comment type="similarity">
    <text evidence="2">Belongs to the EamA transporter family.</text>
</comment>
<organism evidence="9 10">
    <name type="scientific">Megasphaera vaginalis</name>
    <name type="common">ex Srinivasan et al. 2021</name>
    <dbReference type="NCBI Taxonomy" id="1111454"/>
    <lineage>
        <taxon>Bacteria</taxon>
        <taxon>Bacillati</taxon>
        <taxon>Bacillota</taxon>
        <taxon>Negativicutes</taxon>
        <taxon>Veillonellales</taxon>
        <taxon>Veillonellaceae</taxon>
        <taxon>Megasphaera</taxon>
    </lineage>
</organism>
<feature type="domain" description="EamA" evidence="8">
    <location>
        <begin position="6"/>
        <end position="141"/>
    </location>
</feature>
<dbReference type="AlphaFoldDB" id="U7UEE0"/>
<dbReference type="PANTHER" id="PTHR42920:SF5">
    <property type="entry name" value="EAMA DOMAIN-CONTAINING PROTEIN"/>
    <property type="match status" value="1"/>
</dbReference>
<evidence type="ECO:0000256" key="1">
    <source>
        <dbReference type="ARBA" id="ARBA00004651"/>
    </source>
</evidence>